<dbReference type="GO" id="GO:0008199">
    <property type="term" value="F:ferric iron binding"/>
    <property type="evidence" value="ECO:0007669"/>
    <property type="project" value="InterPro"/>
</dbReference>
<name>A0A4Y6Q2E3_PERCE</name>
<dbReference type="InterPro" id="IPR015889">
    <property type="entry name" value="Intradiol_dOase_core"/>
</dbReference>
<dbReference type="PROSITE" id="PS51318">
    <property type="entry name" value="TAT"/>
    <property type="match status" value="1"/>
</dbReference>
<dbReference type="PANTHER" id="PTHR33711">
    <property type="entry name" value="DIOXYGENASE, PUTATIVE (AFU_ORTHOLOGUE AFUA_2G02910)-RELATED"/>
    <property type="match status" value="1"/>
</dbReference>
<feature type="compositionally biased region" description="Polar residues" evidence="4">
    <location>
        <begin position="32"/>
        <end position="49"/>
    </location>
</feature>
<keyword evidence="3" id="KW-0560">Oxidoreductase</keyword>
<dbReference type="Proteomes" id="UP000315995">
    <property type="component" value="Chromosome"/>
</dbReference>
<dbReference type="EMBL" id="CP041186">
    <property type="protein sequence ID" value="QDG54165.1"/>
    <property type="molecule type" value="Genomic_DNA"/>
</dbReference>
<dbReference type="GO" id="GO:0016702">
    <property type="term" value="F:oxidoreductase activity, acting on single donors with incorporation of molecular oxygen, incorporation of two atoms of oxygen"/>
    <property type="evidence" value="ECO:0007669"/>
    <property type="project" value="InterPro"/>
</dbReference>
<organism evidence="6 7">
    <name type="scientific">Persicimonas caeni</name>
    <dbReference type="NCBI Taxonomy" id="2292766"/>
    <lineage>
        <taxon>Bacteria</taxon>
        <taxon>Deltaproteobacteria</taxon>
        <taxon>Bradymonadales</taxon>
        <taxon>Bradymonadaceae</taxon>
        <taxon>Persicimonas</taxon>
    </lineage>
</organism>
<evidence type="ECO:0000256" key="3">
    <source>
        <dbReference type="ARBA" id="ARBA00023002"/>
    </source>
</evidence>
<dbReference type="Pfam" id="PF00775">
    <property type="entry name" value="Dioxygenase_C"/>
    <property type="match status" value="1"/>
</dbReference>
<reference evidence="6 7" key="1">
    <citation type="submission" date="2019-06" db="EMBL/GenBank/DDBJ databases">
        <title>Persicimonas caeni gen. nov., sp. nov., a predatory bacterium isolated from solar saltern.</title>
        <authorList>
            <person name="Wang S."/>
        </authorList>
    </citation>
    <scope>NUCLEOTIDE SEQUENCE [LARGE SCALE GENOMIC DNA]</scope>
    <source>
        <strain evidence="6 7">YN101</strain>
    </source>
</reference>
<proteinExistence type="inferred from homology"/>
<evidence type="ECO:0000313" key="6">
    <source>
        <dbReference type="EMBL" id="QDG54165.1"/>
    </source>
</evidence>
<dbReference type="InterPro" id="IPR050770">
    <property type="entry name" value="Intradiol_RC_Dioxygenase"/>
</dbReference>
<gene>
    <name evidence="6" type="ORF">FIV42_26510</name>
</gene>
<dbReference type="RefSeq" id="WP_141200609.1">
    <property type="nucleotide sequence ID" value="NZ_CP041186.1"/>
</dbReference>
<evidence type="ECO:0000259" key="5">
    <source>
        <dbReference type="Pfam" id="PF00775"/>
    </source>
</evidence>
<evidence type="ECO:0000256" key="1">
    <source>
        <dbReference type="ARBA" id="ARBA00007825"/>
    </source>
</evidence>
<sequence length="252" mass="26478">MSDHPDSRRRFLKWLGLAPGALLLLEAGCADSASNGASRDASSGDTSAGDTGADTSSPDASPSDTGAPDTALADAGADAGACEPTGSDVEGPFHLDGAPQRTVLADADEPGERIVIEGTVLGPDCRTPVAQANLDVWHADVEGNYHDDRTEYRLRGQVQTDAQGRYRFETIMPGRYPLGGSTRPAHIHFIVTKPGFVPLTTQLYFAGDPFLSPNDPCGSGCNSGDPTLIIDLEPGQGDISQQGRFDIVLRRS</sequence>
<evidence type="ECO:0000313" key="7">
    <source>
        <dbReference type="Proteomes" id="UP000315995"/>
    </source>
</evidence>
<feature type="compositionally biased region" description="Low complexity" evidence="4">
    <location>
        <begin position="52"/>
        <end position="81"/>
    </location>
</feature>
<keyword evidence="2" id="KW-0223">Dioxygenase</keyword>
<dbReference type="Gene3D" id="2.60.130.10">
    <property type="entry name" value="Aromatic compound dioxygenase"/>
    <property type="match status" value="1"/>
</dbReference>
<evidence type="ECO:0000256" key="2">
    <source>
        <dbReference type="ARBA" id="ARBA00022964"/>
    </source>
</evidence>
<feature type="region of interest" description="Disordered" evidence="4">
    <location>
        <begin position="32"/>
        <end position="96"/>
    </location>
</feature>
<protein>
    <recommendedName>
        <fullName evidence="5">Intradiol ring-cleavage dioxygenases domain-containing protein</fullName>
    </recommendedName>
</protein>
<dbReference type="PANTHER" id="PTHR33711:SF10">
    <property type="entry name" value="INTRADIOL RING-CLEAVAGE DIOXYGENASES DOMAIN-CONTAINING PROTEIN"/>
    <property type="match status" value="1"/>
</dbReference>
<dbReference type="OrthoDB" id="9800887at2"/>
<accession>A0A5B8YGC3</accession>
<feature type="domain" description="Intradiol ring-cleavage dioxygenases" evidence="5">
    <location>
        <begin position="91"/>
        <end position="250"/>
    </location>
</feature>
<keyword evidence="7" id="KW-1185">Reference proteome</keyword>
<dbReference type="SUPFAM" id="SSF49482">
    <property type="entry name" value="Aromatic compound dioxygenase"/>
    <property type="match status" value="1"/>
</dbReference>
<accession>A0A4Y6Q2E3</accession>
<comment type="similarity">
    <text evidence="1">Belongs to the intradiol ring-cleavage dioxygenase family.</text>
</comment>
<dbReference type="AlphaFoldDB" id="A0A4Y6Q2E3"/>
<evidence type="ECO:0000256" key="4">
    <source>
        <dbReference type="SAM" id="MobiDB-lite"/>
    </source>
</evidence>
<dbReference type="InterPro" id="IPR000627">
    <property type="entry name" value="Intradiol_dOase_C"/>
</dbReference>
<dbReference type="InterPro" id="IPR006311">
    <property type="entry name" value="TAT_signal"/>
</dbReference>